<evidence type="ECO:0000313" key="2">
    <source>
        <dbReference type="Proteomes" id="UP000316993"/>
    </source>
</evidence>
<dbReference type="SUPFAM" id="SSF53474">
    <property type="entry name" value="alpha/beta-Hydrolases"/>
    <property type="match status" value="1"/>
</dbReference>
<accession>A0A543KVN5</accession>
<dbReference type="AlphaFoldDB" id="A0A543KVN5"/>
<dbReference type="RefSeq" id="WP_142085142.1">
    <property type="nucleotide sequence ID" value="NZ_VFPV01000004.1"/>
</dbReference>
<reference evidence="1 2" key="1">
    <citation type="submission" date="2019-06" db="EMBL/GenBank/DDBJ databases">
        <title>Genomic Encyclopedia of Archaeal and Bacterial Type Strains, Phase II (KMG-II): from individual species to whole genera.</title>
        <authorList>
            <person name="Goeker M."/>
        </authorList>
    </citation>
    <scope>NUCLEOTIDE SEQUENCE [LARGE SCALE GENOMIC DNA]</scope>
    <source>
        <strain evidence="1 2">DSM 7270</strain>
    </source>
</reference>
<dbReference type="InterPro" id="IPR029058">
    <property type="entry name" value="AB_hydrolase_fold"/>
</dbReference>
<gene>
    <name evidence="1" type="ORF">BDD18_3766</name>
</gene>
<evidence type="ECO:0008006" key="3">
    <source>
        <dbReference type="Google" id="ProtNLM"/>
    </source>
</evidence>
<evidence type="ECO:0000313" key="1">
    <source>
        <dbReference type="EMBL" id="TQM99125.1"/>
    </source>
</evidence>
<dbReference type="Proteomes" id="UP000316993">
    <property type="component" value="Unassembled WGS sequence"/>
</dbReference>
<sequence length="333" mass="35393">MTCASEVTQPHRPGVAQASLVLAFFLAALSLQACLVQTPAAAASGAEHFSAQRLPGAHSEELWALQRGPLVPPLRYRVVVVPGSGCAGMGPFADRYFRGLLHAQVTVLHKPGVHPADTTPAADCPARFVQADHLSAWAHHARAALKQLTTTQGHSHTDVPWLLVGISEGVELLPSLAASTGPGLAGLVMMAGSGLDPRDAGQMQAERLGHAADWAALGRAQAGPGADTQVVQGRSLRYWRDLWQWPVQQPLLQGPWPVLHAWGDADDMVPPAAYEQFAQRAQHRNAPYCALRLAGANHGLQAGEVDGLQQVWGAVEGWGRAPQRGLCASVTFR</sequence>
<dbReference type="EMBL" id="VFPV01000004">
    <property type="protein sequence ID" value="TQM99125.1"/>
    <property type="molecule type" value="Genomic_DNA"/>
</dbReference>
<comment type="caution">
    <text evidence="1">The sequence shown here is derived from an EMBL/GenBank/DDBJ whole genome shotgun (WGS) entry which is preliminary data.</text>
</comment>
<organism evidence="1 2">
    <name type="scientific">Acidovorax temperans</name>
    <dbReference type="NCBI Taxonomy" id="80878"/>
    <lineage>
        <taxon>Bacteria</taxon>
        <taxon>Pseudomonadati</taxon>
        <taxon>Pseudomonadota</taxon>
        <taxon>Betaproteobacteria</taxon>
        <taxon>Burkholderiales</taxon>
        <taxon>Comamonadaceae</taxon>
        <taxon>Acidovorax</taxon>
    </lineage>
</organism>
<proteinExistence type="predicted"/>
<protein>
    <recommendedName>
        <fullName evidence="3">Alpha/beta hydrolase</fullName>
    </recommendedName>
</protein>
<dbReference type="Gene3D" id="3.40.50.1820">
    <property type="entry name" value="alpha/beta hydrolase"/>
    <property type="match status" value="1"/>
</dbReference>
<name>A0A543KVN5_9BURK</name>